<accession>A0ABR2TVW9</accession>
<feature type="signal peptide" evidence="4">
    <location>
        <begin position="1"/>
        <end position="25"/>
    </location>
</feature>
<evidence type="ECO:0000256" key="4">
    <source>
        <dbReference type="SAM" id="SignalP"/>
    </source>
</evidence>
<dbReference type="CDD" id="cd15797">
    <property type="entry name" value="PMEI"/>
    <property type="match status" value="1"/>
</dbReference>
<protein>
    <recommendedName>
        <fullName evidence="5">Pectinesterase inhibitor domain-containing protein</fullName>
    </recommendedName>
</protein>
<comment type="caution">
    <text evidence="6">The sequence shown here is derived from an EMBL/GenBank/DDBJ whole genome shotgun (WGS) entry which is preliminary data.</text>
</comment>
<dbReference type="SUPFAM" id="SSF101148">
    <property type="entry name" value="Plant invertase/pectin methylesterase inhibitor"/>
    <property type="match status" value="1"/>
</dbReference>
<evidence type="ECO:0000256" key="3">
    <source>
        <dbReference type="ARBA" id="ARBA00038471"/>
    </source>
</evidence>
<proteinExistence type="inferred from homology"/>
<name>A0ABR2TVW9_9ROSI</name>
<feature type="domain" description="Pectinesterase inhibitor" evidence="5">
    <location>
        <begin position="31"/>
        <end position="178"/>
    </location>
</feature>
<feature type="chain" id="PRO_5046381443" description="Pectinesterase inhibitor domain-containing protein" evidence="4">
    <location>
        <begin position="26"/>
        <end position="182"/>
    </location>
</feature>
<dbReference type="Gene3D" id="1.20.140.40">
    <property type="entry name" value="Invertase/pectin methylesterase inhibitor family protein"/>
    <property type="match status" value="1"/>
</dbReference>
<dbReference type="NCBIfam" id="TIGR01614">
    <property type="entry name" value="PME_inhib"/>
    <property type="match status" value="1"/>
</dbReference>
<evidence type="ECO:0000313" key="6">
    <source>
        <dbReference type="EMBL" id="KAK9041534.1"/>
    </source>
</evidence>
<keyword evidence="2" id="KW-1015">Disulfide bond</keyword>
<sequence>MGIALPLCHLSLLLLLSISFNYVGHRNLVSADEALIQLQCHNAEVPSTCIQCVKSDPKGESAGKVGIANIIITTCLSNNAKSLKHNMTVLASTPPGKGEKAILQRCEKAFSDATDDLAKATAMLGAKDYDKTNGLVAAALAREVFCKENMLDNKVTVPDSVVYQMRVYEELSNAALRIVDRF</sequence>
<dbReference type="Proteomes" id="UP001396334">
    <property type="component" value="Unassembled WGS sequence"/>
</dbReference>
<evidence type="ECO:0000256" key="1">
    <source>
        <dbReference type="ARBA" id="ARBA00022729"/>
    </source>
</evidence>
<dbReference type="PANTHER" id="PTHR36710:SF12">
    <property type="entry name" value="CELL WALL _ VACUOLAR INHIBITOR OF FRUCTOSIDASE 2-LIKE"/>
    <property type="match status" value="1"/>
</dbReference>
<keyword evidence="7" id="KW-1185">Reference proteome</keyword>
<evidence type="ECO:0000256" key="2">
    <source>
        <dbReference type="ARBA" id="ARBA00023157"/>
    </source>
</evidence>
<evidence type="ECO:0000313" key="7">
    <source>
        <dbReference type="Proteomes" id="UP001396334"/>
    </source>
</evidence>
<comment type="similarity">
    <text evidence="3">Belongs to the PMEI family.</text>
</comment>
<dbReference type="InterPro" id="IPR034086">
    <property type="entry name" value="PMEI_plant"/>
</dbReference>
<gene>
    <name evidence="6" type="ORF">V6N11_016631</name>
</gene>
<dbReference type="PANTHER" id="PTHR36710">
    <property type="entry name" value="PECTINESTERASE INHIBITOR-LIKE"/>
    <property type="match status" value="1"/>
</dbReference>
<evidence type="ECO:0000259" key="5">
    <source>
        <dbReference type="SMART" id="SM00856"/>
    </source>
</evidence>
<dbReference type="InterPro" id="IPR006501">
    <property type="entry name" value="Pectinesterase_inhib_dom"/>
</dbReference>
<dbReference type="InterPro" id="IPR035513">
    <property type="entry name" value="Invertase/methylesterase_inhib"/>
</dbReference>
<keyword evidence="1 4" id="KW-0732">Signal</keyword>
<reference evidence="6 7" key="1">
    <citation type="journal article" date="2024" name="G3 (Bethesda)">
        <title>Genome assembly of Hibiscus sabdariffa L. provides insights into metabolisms of medicinal natural products.</title>
        <authorList>
            <person name="Kim T."/>
        </authorList>
    </citation>
    <scope>NUCLEOTIDE SEQUENCE [LARGE SCALE GENOMIC DNA]</scope>
    <source>
        <strain evidence="6">TK-2024</strain>
        <tissue evidence="6">Old leaves</tissue>
    </source>
</reference>
<dbReference type="InterPro" id="IPR052421">
    <property type="entry name" value="PCW_Enzyme_Inhibitor"/>
</dbReference>
<dbReference type="Pfam" id="PF04043">
    <property type="entry name" value="PMEI"/>
    <property type="match status" value="1"/>
</dbReference>
<dbReference type="EMBL" id="JBBPBN010000004">
    <property type="protein sequence ID" value="KAK9041534.1"/>
    <property type="molecule type" value="Genomic_DNA"/>
</dbReference>
<dbReference type="SMART" id="SM00856">
    <property type="entry name" value="PMEI"/>
    <property type="match status" value="1"/>
</dbReference>
<organism evidence="6 7">
    <name type="scientific">Hibiscus sabdariffa</name>
    <name type="common">roselle</name>
    <dbReference type="NCBI Taxonomy" id="183260"/>
    <lineage>
        <taxon>Eukaryota</taxon>
        <taxon>Viridiplantae</taxon>
        <taxon>Streptophyta</taxon>
        <taxon>Embryophyta</taxon>
        <taxon>Tracheophyta</taxon>
        <taxon>Spermatophyta</taxon>
        <taxon>Magnoliopsida</taxon>
        <taxon>eudicotyledons</taxon>
        <taxon>Gunneridae</taxon>
        <taxon>Pentapetalae</taxon>
        <taxon>rosids</taxon>
        <taxon>malvids</taxon>
        <taxon>Malvales</taxon>
        <taxon>Malvaceae</taxon>
        <taxon>Malvoideae</taxon>
        <taxon>Hibiscus</taxon>
    </lineage>
</organism>